<evidence type="ECO:0000256" key="3">
    <source>
        <dbReference type="ARBA" id="ARBA00022723"/>
    </source>
</evidence>
<dbReference type="EMBL" id="VHSH01000005">
    <property type="protein sequence ID" value="TQV79377.1"/>
    <property type="molecule type" value="Genomic_DNA"/>
</dbReference>
<evidence type="ECO:0000256" key="1">
    <source>
        <dbReference type="ARBA" id="ARBA00001947"/>
    </source>
</evidence>
<keyword evidence="4 7" id="KW-0378">Hydrolase</keyword>
<dbReference type="RefSeq" id="WP_142897601.1">
    <property type="nucleotide sequence ID" value="NZ_ML660056.1"/>
</dbReference>
<name>A0A545TQ90_9PROT</name>
<evidence type="ECO:0000313" key="7">
    <source>
        <dbReference type="EMBL" id="TQV79377.1"/>
    </source>
</evidence>
<dbReference type="EC" id="3.5.4.4" evidence="7"/>
<feature type="domain" description="Adenosine deaminase" evidence="6">
    <location>
        <begin position="3"/>
        <end position="322"/>
    </location>
</feature>
<keyword evidence="3" id="KW-0479">Metal-binding</keyword>
<dbReference type="Pfam" id="PF00962">
    <property type="entry name" value="A_deaminase"/>
    <property type="match status" value="1"/>
</dbReference>
<evidence type="ECO:0000256" key="4">
    <source>
        <dbReference type="ARBA" id="ARBA00022801"/>
    </source>
</evidence>
<dbReference type="SUPFAM" id="SSF51556">
    <property type="entry name" value="Metallo-dependent hydrolases"/>
    <property type="match status" value="1"/>
</dbReference>
<keyword evidence="8" id="KW-1185">Reference proteome</keyword>
<dbReference type="CDD" id="cd01320">
    <property type="entry name" value="ADA"/>
    <property type="match status" value="1"/>
</dbReference>
<dbReference type="InterPro" id="IPR032466">
    <property type="entry name" value="Metal_Hydrolase"/>
</dbReference>
<sequence length="323" mass="34994">MVPKAELHCHLEGAASPDLVRRLAARHSMALPDETFDENGNFAWSDFLHFLKVYDIASSVIRTPEDYRDVTYQYLMDCAAEGAIYVEVMSSPDHAAAVGMSYADHLEGIVAGIEEARSESGIEGRIIVTCVRHLGPERGVEVARQVVAHPHELVTGFGMGGDENTYSPHDFTPAFEIVHAAGLPCTAHAGEVAGAQSVRDALDALPVQRLGHGVRAIEDPDLVRELADREIVLEVCPGSNIATGVFENYSAHPLLALQEAGCRITLNSDDPPYFDTSIGREYDRASTLFGLDDDALRRVTLTAIDGAFADPETKEKLRAKVAA</sequence>
<proteinExistence type="inferred from homology"/>
<dbReference type="NCBIfam" id="NF006848">
    <property type="entry name" value="PRK09358.1-3"/>
    <property type="match status" value="1"/>
</dbReference>
<dbReference type="GO" id="GO:0016814">
    <property type="term" value="F:hydrolase activity, acting on carbon-nitrogen (but not peptide) bonds, in cyclic amidines"/>
    <property type="evidence" value="ECO:0007669"/>
    <property type="project" value="UniProtKB-ARBA"/>
</dbReference>
<dbReference type="InterPro" id="IPR001365">
    <property type="entry name" value="A_deaminase_dom"/>
</dbReference>
<accession>A0A545TQ90</accession>
<gene>
    <name evidence="7" type="ORF">FKG95_15090</name>
</gene>
<dbReference type="PANTHER" id="PTHR43114:SF6">
    <property type="entry name" value="ADENINE DEAMINASE"/>
    <property type="match status" value="1"/>
</dbReference>
<evidence type="ECO:0000259" key="6">
    <source>
        <dbReference type="Pfam" id="PF00962"/>
    </source>
</evidence>
<comment type="cofactor">
    <cofactor evidence="1">
        <name>Zn(2+)</name>
        <dbReference type="ChEBI" id="CHEBI:29105"/>
    </cofactor>
</comment>
<dbReference type="GO" id="GO:0046872">
    <property type="term" value="F:metal ion binding"/>
    <property type="evidence" value="ECO:0007669"/>
    <property type="project" value="UniProtKB-KW"/>
</dbReference>
<dbReference type="NCBIfam" id="TIGR01430">
    <property type="entry name" value="aden_deam"/>
    <property type="match status" value="1"/>
</dbReference>
<dbReference type="PANTHER" id="PTHR43114">
    <property type="entry name" value="ADENINE DEAMINASE"/>
    <property type="match status" value="1"/>
</dbReference>
<evidence type="ECO:0000313" key="8">
    <source>
        <dbReference type="Proteomes" id="UP000315252"/>
    </source>
</evidence>
<dbReference type="Gene3D" id="3.20.20.140">
    <property type="entry name" value="Metal-dependent hydrolases"/>
    <property type="match status" value="1"/>
</dbReference>
<dbReference type="GO" id="GO:0019239">
    <property type="term" value="F:deaminase activity"/>
    <property type="evidence" value="ECO:0007669"/>
    <property type="project" value="InterPro"/>
</dbReference>
<evidence type="ECO:0000256" key="2">
    <source>
        <dbReference type="ARBA" id="ARBA00006676"/>
    </source>
</evidence>
<dbReference type="Proteomes" id="UP000315252">
    <property type="component" value="Unassembled WGS sequence"/>
</dbReference>
<dbReference type="OrthoDB" id="105475at2"/>
<keyword evidence="5" id="KW-0862">Zinc</keyword>
<organism evidence="7 8">
    <name type="scientific">Denitrobaculum tricleocarpae</name>
    <dbReference type="NCBI Taxonomy" id="2591009"/>
    <lineage>
        <taxon>Bacteria</taxon>
        <taxon>Pseudomonadati</taxon>
        <taxon>Pseudomonadota</taxon>
        <taxon>Alphaproteobacteria</taxon>
        <taxon>Rhodospirillales</taxon>
        <taxon>Rhodospirillaceae</taxon>
        <taxon>Denitrobaculum</taxon>
    </lineage>
</organism>
<dbReference type="InterPro" id="IPR006330">
    <property type="entry name" value="Ado/ade_deaminase"/>
</dbReference>
<dbReference type="AlphaFoldDB" id="A0A545TQ90"/>
<protein>
    <submittedName>
        <fullName evidence="7">Adenosine deaminase</fullName>
        <ecNumber evidence="7">3.5.4.4</ecNumber>
    </submittedName>
</protein>
<evidence type="ECO:0000256" key="5">
    <source>
        <dbReference type="ARBA" id="ARBA00022833"/>
    </source>
</evidence>
<comment type="caution">
    <text evidence="7">The sequence shown here is derived from an EMBL/GenBank/DDBJ whole genome shotgun (WGS) entry which is preliminary data.</text>
</comment>
<comment type="similarity">
    <text evidence="2">Belongs to the metallo-dependent hydrolases superfamily. Adenosine and AMP deaminases family.</text>
</comment>
<reference evidence="7 8" key="1">
    <citation type="submission" date="2019-06" db="EMBL/GenBank/DDBJ databases">
        <title>Whole genome sequence for Rhodospirillaceae sp. R148.</title>
        <authorList>
            <person name="Wang G."/>
        </authorList>
    </citation>
    <scope>NUCLEOTIDE SEQUENCE [LARGE SCALE GENOMIC DNA]</scope>
    <source>
        <strain evidence="7 8">R148</strain>
    </source>
</reference>